<organism evidence="4 5">
    <name type="scientific">Agromyces ramosus</name>
    <dbReference type="NCBI Taxonomy" id="33879"/>
    <lineage>
        <taxon>Bacteria</taxon>
        <taxon>Bacillati</taxon>
        <taxon>Actinomycetota</taxon>
        <taxon>Actinomycetes</taxon>
        <taxon>Micrococcales</taxon>
        <taxon>Microbacteriaceae</taxon>
        <taxon>Agromyces</taxon>
    </lineage>
</organism>
<evidence type="ECO:0000256" key="2">
    <source>
        <dbReference type="SAM" id="SignalP"/>
    </source>
</evidence>
<dbReference type="InterPro" id="IPR019606">
    <property type="entry name" value="GerMN"/>
</dbReference>
<comment type="caution">
    <text evidence="4">The sequence shown here is derived from an EMBL/GenBank/DDBJ whole genome shotgun (WGS) entry which is preliminary data.</text>
</comment>
<dbReference type="InterPro" id="IPR018910">
    <property type="entry name" value="LpqB_C"/>
</dbReference>
<dbReference type="Pfam" id="PF10646">
    <property type="entry name" value="Germane"/>
    <property type="match status" value="1"/>
</dbReference>
<name>A0ABU0RBK4_9MICO</name>
<feature type="chain" id="PRO_5047335964" description="GerMN domain-containing protein" evidence="2">
    <location>
        <begin position="34"/>
        <end position="560"/>
    </location>
</feature>
<evidence type="ECO:0000259" key="3">
    <source>
        <dbReference type="SMART" id="SM00909"/>
    </source>
</evidence>
<dbReference type="SMART" id="SM00909">
    <property type="entry name" value="Germane"/>
    <property type="match status" value="1"/>
</dbReference>
<feature type="compositionally biased region" description="Gly residues" evidence="1">
    <location>
        <begin position="514"/>
        <end position="524"/>
    </location>
</feature>
<dbReference type="RefSeq" id="WP_307043542.1">
    <property type="nucleotide sequence ID" value="NZ_JAUSYY010000001.1"/>
</dbReference>
<feature type="signal peptide" evidence="2">
    <location>
        <begin position="1"/>
        <end position="33"/>
    </location>
</feature>
<dbReference type="Pfam" id="PF10647">
    <property type="entry name" value="Gmad1"/>
    <property type="match status" value="1"/>
</dbReference>
<evidence type="ECO:0000313" key="4">
    <source>
        <dbReference type="EMBL" id="MDQ0895453.1"/>
    </source>
</evidence>
<dbReference type="EMBL" id="JAUSYY010000001">
    <property type="protein sequence ID" value="MDQ0895453.1"/>
    <property type="molecule type" value="Genomic_DNA"/>
</dbReference>
<feature type="region of interest" description="Disordered" evidence="1">
    <location>
        <begin position="503"/>
        <end position="524"/>
    </location>
</feature>
<sequence>MRKPVLAAVAVLVTLAALLAGCAAIPSSGSVNAGKQPGLEEPPELDAIVAGPEKGYTQEQILQGFLDAAASSRDNYQIAQRYLTPAFADEWAAGLPAATIDSPSDRDLEPVDDTTWQVEATPVASLTAAGQYDVQDSSAPIALTYGFEQVEGEWRISLAPPGLLIDETTFSQVFRQHSLYFFDPEYEYLVPDLRWFAGRDSVQTSIVNALIAGPVDWLEPGVVSAFPEGVQLDPASVPVAGREASVNLAGAAFDDLVSVQRMHLQLEASLGSVRSIENVALSLGGARQDVPDLASPPVLNPPVDRRPVVFDGEAFGHLATSGEGIEPIPGLSPQIAELAPTGVALGPAGESAAVRSAGGVSLVRVDEEPKALDPRSNLVVPAIDVHGGVWSVPADSPGELVWYPSEGEAKPMGAPWSGTSIAALEVSRDGTRIAAILGDGARTHFMAVAVERDADGVPVALGTVTLRLADIAGTPLDVAWLDSSTVASLTALPGGGTRVITQDLGGRSDITQGPEGGEALDGGNGDVRVLTSADELYARSGVGWQVRASGIRLVAAQQPR</sequence>
<dbReference type="Pfam" id="PF25976">
    <property type="entry name" value="LpqB_N"/>
    <property type="match status" value="1"/>
</dbReference>
<dbReference type="PROSITE" id="PS51257">
    <property type="entry name" value="PROKAR_LIPOPROTEIN"/>
    <property type="match status" value="1"/>
</dbReference>
<gene>
    <name evidence="4" type="ORF">QFZ26_003008</name>
</gene>
<protein>
    <recommendedName>
        <fullName evidence="3">GerMN domain-containing protein</fullName>
    </recommendedName>
</protein>
<proteinExistence type="predicted"/>
<keyword evidence="2" id="KW-0732">Signal</keyword>
<accession>A0ABU0RBK4</accession>
<reference evidence="4 5" key="1">
    <citation type="submission" date="2023-07" db="EMBL/GenBank/DDBJ databases">
        <title>Comparative genomics of wheat-associated soil bacteria to identify genetic determinants of phenazine resistance.</title>
        <authorList>
            <person name="Mouncey N."/>
        </authorList>
    </citation>
    <scope>NUCLEOTIDE SEQUENCE [LARGE SCALE GENOMIC DNA]</scope>
    <source>
        <strain evidence="4 5">V3I3</strain>
    </source>
</reference>
<dbReference type="Proteomes" id="UP001239083">
    <property type="component" value="Unassembled WGS sequence"/>
</dbReference>
<evidence type="ECO:0000256" key="1">
    <source>
        <dbReference type="SAM" id="MobiDB-lite"/>
    </source>
</evidence>
<dbReference type="InterPro" id="IPR059026">
    <property type="entry name" value="LpqB_N"/>
</dbReference>
<feature type="domain" description="GerMN" evidence="3">
    <location>
        <begin position="203"/>
        <end position="292"/>
    </location>
</feature>
<keyword evidence="5" id="KW-1185">Reference proteome</keyword>
<evidence type="ECO:0000313" key="5">
    <source>
        <dbReference type="Proteomes" id="UP001239083"/>
    </source>
</evidence>